<protein>
    <submittedName>
        <fullName evidence="2">Lantibiotic immunity ABC transporter MutG family permease subunit</fullName>
    </submittedName>
</protein>
<dbReference type="Pfam" id="PF12730">
    <property type="entry name" value="ABC2_membrane_4"/>
    <property type="match status" value="1"/>
</dbReference>
<reference evidence="2 3" key="1">
    <citation type="submission" date="2019-10" db="EMBL/GenBank/DDBJ databases">
        <title>Streptococcus mitis of the oral and urogenital tracts.</title>
        <authorList>
            <person name="Price T."/>
            <person name="Mores C.R."/>
            <person name="Putonti C."/>
            <person name="Wolfe A.J."/>
        </authorList>
    </citation>
    <scope>NUCLEOTIDE SEQUENCE [LARGE SCALE GENOMIC DNA]</scope>
    <source>
        <strain evidence="2 3">SM16</strain>
    </source>
</reference>
<dbReference type="Proteomes" id="UP000467560">
    <property type="component" value="Unassembled WGS sequence"/>
</dbReference>
<evidence type="ECO:0000313" key="3">
    <source>
        <dbReference type="Proteomes" id="UP000467560"/>
    </source>
</evidence>
<evidence type="ECO:0000313" key="2">
    <source>
        <dbReference type="EMBL" id="MQQ51974.1"/>
    </source>
</evidence>
<dbReference type="AlphaFoldDB" id="A0A7X1V3U7"/>
<feature type="transmembrane region" description="Helical" evidence="1">
    <location>
        <begin position="6"/>
        <end position="31"/>
    </location>
</feature>
<accession>A0A7X1V3U7</accession>
<feature type="transmembrane region" description="Helical" evidence="1">
    <location>
        <begin position="156"/>
        <end position="177"/>
    </location>
</feature>
<dbReference type="InterPro" id="IPR022294">
    <property type="entry name" value="ABC-transptr_permeasesu"/>
</dbReference>
<gene>
    <name evidence="2" type="ORF">GEZ89_03145</name>
</gene>
<evidence type="ECO:0000256" key="1">
    <source>
        <dbReference type="SAM" id="Phobius"/>
    </source>
</evidence>
<organism evidence="2 3">
    <name type="scientific">Streptococcus mitis</name>
    <dbReference type="NCBI Taxonomy" id="28037"/>
    <lineage>
        <taxon>Bacteria</taxon>
        <taxon>Bacillati</taxon>
        <taxon>Bacillota</taxon>
        <taxon>Bacilli</taxon>
        <taxon>Lactobacillales</taxon>
        <taxon>Streptococcaceae</taxon>
        <taxon>Streptococcus</taxon>
        <taxon>Streptococcus mitis group</taxon>
    </lineage>
</organism>
<proteinExistence type="predicted"/>
<sequence>MYLLNSVISSIILLIIYLVCKTGGGIVINILKSELYKIKHTWLPWLYLFLPILFVIMIYAGFKFTSLSRYSIEDVTLNYLITLGALFPIIIGFITAKVIEMEAEAGCFQIMLTGSQSRTSMYIGKLLSLLLCASLSLVLLQSSFLMFFNYQEFYDLILELVLMIIGVVPLYLIHLVISLRFGSGASIGLGFFETLIALLAVTSMGDKIWYYIPSSWSSRLCGLYFVDKISGENLFYYEFFKWSLVATPMIVVILFVSLIWFNKWNGRTNME</sequence>
<keyword evidence="1" id="KW-1133">Transmembrane helix</keyword>
<comment type="caution">
    <text evidence="2">The sequence shown here is derived from an EMBL/GenBank/DDBJ whole genome shotgun (WGS) entry which is preliminary data.</text>
</comment>
<name>A0A7X1V3U7_STRMT</name>
<dbReference type="EMBL" id="WIJK01000006">
    <property type="protein sequence ID" value="MQQ51974.1"/>
    <property type="molecule type" value="Genomic_DNA"/>
</dbReference>
<feature type="transmembrane region" description="Helical" evidence="1">
    <location>
        <begin position="43"/>
        <end position="62"/>
    </location>
</feature>
<feature type="transmembrane region" description="Helical" evidence="1">
    <location>
        <begin position="239"/>
        <end position="261"/>
    </location>
</feature>
<feature type="transmembrane region" description="Helical" evidence="1">
    <location>
        <begin position="126"/>
        <end position="150"/>
    </location>
</feature>
<dbReference type="NCBIfam" id="TIGR03733">
    <property type="entry name" value="lanti_perm_MutG"/>
    <property type="match status" value="1"/>
</dbReference>
<feature type="transmembrane region" description="Helical" evidence="1">
    <location>
        <begin position="184"/>
        <end position="202"/>
    </location>
</feature>
<dbReference type="CDD" id="cd21808">
    <property type="entry name" value="ABC-2_lan_permease_MutG"/>
    <property type="match status" value="1"/>
</dbReference>
<keyword evidence="1" id="KW-0812">Transmembrane</keyword>
<keyword evidence="1" id="KW-0472">Membrane</keyword>
<feature type="transmembrane region" description="Helical" evidence="1">
    <location>
        <begin position="77"/>
        <end position="96"/>
    </location>
</feature>